<dbReference type="Proteomes" id="UP001151760">
    <property type="component" value="Unassembled WGS sequence"/>
</dbReference>
<keyword evidence="1" id="KW-0479">Metal-binding</keyword>
<dbReference type="Pfam" id="PF00098">
    <property type="entry name" value="zf-CCHC"/>
    <property type="match status" value="1"/>
</dbReference>
<dbReference type="PROSITE" id="PS51011">
    <property type="entry name" value="ARID"/>
    <property type="match status" value="1"/>
</dbReference>
<keyword evidence="1" id="KW-0863">Zinc-finger</keyword>
<dbReference type="Pfam" id="PF22936">
    <property type="entry name" value="Pol_BBD"/>
    <property type="match status" value="1"/>
</dbReference>
<dbReference type="SUPFAM" id="SSF57756">
    <property type="entry name" value="Retrovirus zinc finger-like domains"/>
    <property type="match status" value="1"/>
</dbReference>
<proteinExistence type="predicted"/>
<dbReference type="InterPro" id="IPR036875">
    <property type="entry name" value="Znf_CCHC_sf"/>
</dbReference>
<reference evidence="6" key="1">
    <citation type="journal article" date="2022" name="Int. J. Mol. Sci.">
        <title>Draft Genome of Tanacetum Coccineum: Genomic Comparison of Closely Related Tanacetum-Family Plants.</title>
        <authorList>
            <person name="Yamashiro T."/>
            <person name="Shiraishi A."/>
            <person name="Nakayama K."/>
            <person name="Satake H."/>
        </authorList>
    </citation>
    <scope>NUCLEOTIDE SEQUENCE</scope>
</reference>
<feature type="domain" description="ARID" evidence="5">
    <location>
        <begin position="301"/>
        <end position="393"/>
    </location>
</feature>
<dbReference type="InterPro" id="IPR054722">
    <property type="entry name" value="PolX-like_BBD"/>
</dbReference>
<keyword evidence="1" id="KW-0862">Zinc</keyword>
<evidence type="ECO:0000259" key="4">
    <source>
        <dbReference type="PROSITE" id="PS50158"/>
    </source>
</evidence>
<dbReference type="Gene3D" id="4.10.60.10">
    <property type="entry name" value="Zinc finger, CCHC-type"/>
    <property type="match status" value="1"/>
</dbReference>
<dbReference type="PANTHER" id="PTHR46410">
    <property type="entry name" value="AT-RICH INTERACTIVE DOMAIN-CONTAINING PROTEIN 2"/>
    <property type="match status" value="1"/>
</dbReference>
<evidence type="ECO:0000313" key="7">
    <source>
        <dbReference type="Proteomes" id="UP001151760"/>
    </source>
</evidence>
<evidence type="ECO:0000256" key="3">
    <source>
        <dbReference type="SAM" id="MobiDB-lite"/>
    </source>
</evidence>
<dbReference type="PANTHER" id="PTHR46410:SF26">
    <property type="entry name" value="BULB-TYPE LECTIN DOMAIN-CONTAINING PROTEIN-RELATED"/>
    <property type="match status" value="1"/>
</dbReference>
<dbReference type="Gene3D" id="1.10.150.60">
    <property type="entry name" value="ARID DNA-binding domain"/>
    <property type="match status" value="1"/>
</dbReference>
<dbReference type="InterPro" id="IPR001606">
    <property type="entry name" value="ARID_dom"/>
</dbReference>
<feature type="region of interest" description="Disordered" evidence="3">
    <location>
        <begin position="244"/>
        <end position="264"/>
    </location>
</feature>
<evidence type="ECO:0000259" key="5">
    <source>
        <dbReference type="PROSITE" id="PS51011"/>
    </source>
</evidence>
<dbReference type="GO" id="GO:0003677">
    <property type="term" value="F:DNA binding"/>
    <property type="evidence" value="ECO:0007669"/>
    <property type="project" value="UniProtKB-KW"/>
</dbReference>
<dbReference type="CDD" id="cd16100">
    <property type="entry name" value="ARID"/>
    <property type="match status" value="1"/>
</dbReference>
<feature type="coiled-coil region" evidence="2">
    <location>
        <begin position="38"/>
        <end position="68"/>
    </location>
</feature>
<dbReference type="PROSITE" id="PS50158">
    <property type="entry name" value="ZF_CCHC"/>
    <property type="match status" value="1"/>
</dbReference>
<feature type="domain" description="CCHC-type" evidence="4">
    <location>
        <begin position="69"/>
        <end position="84"/>
    </location>
</feature>
<keyword evidence="2" id="KW-0175">Coiled coil</keyword>
<dbReference type="Pfam" id="PF01388">
    <property type="entry name" value="ARID"/>
    <property type="match status" value="1"/>
</dbReference>
<organism evidence="6 7">
    <name type="scientific">Tanacetum coccineum</name>
    <dbReference type="NCBI Taxonomy" id="301880"/>
    <lineage>
        <taxon>Eukaryota</taxon>
        <taxon>Viridiplantae</taxon>
        <taxon>Streptophyta</taxon>
        <taxon>Embryophyta</taxon>
        <taxon>Tracheophyta</taxon>
        <taxon>Spermatophyta</taxon>
        <taxon>Magnoliopsida</taxon>
        <taxon>eudicotyledons</taxon>
        <taxon>Gunneridae</taxon>
        <taxon>Pentapetalae</taxon>
        <taxon>asterids</taxon>
        <taxon>campanulids</taxon>
        <taxon>Asterales</taxon>
        <taxon>Asteraceae</taxon>
        <taxon>Asteroideae</taxon>
        <taxon>Anthemideae</taxon>
        <taxon>Anthemidinae</taxon>
        <taxon>Tanacetum</taxon>
    </lineage>
</organism>
<dbReference type="SMART" id="SM00343">
    <property type="entry name" value="ZnF_C2HC"/>
    <property type="match status" value="1"/>
</dbReference>
<evidence type="ECO:0000256" key="1">
    <source>
        <dbReference type="PROSITE-ProRule" id="PRU00047"/>
    </source>
</evidence>
<dbReference type="InterPro" id="IPR001878">
    <property type="entry name" value="Znf_CCHC"/>
</dbReference>
<dbReference type="InterPro" id="IPR036431">
    <property type="entry name" value="ARID_dom_sf"/>
</dbReference>
<dbReference type="SUPFAM" id="SSF46774">
    <property type="entry name" value="ARID-like"/>
    <property type="match status" value="1"/>
</dbReference>
<dbReference type="SMART" id="SM00501">
    <property type="entry name" value="BRIGHT"/>
    <property type="match status" value="1"/>
</dbReference>
<evidence type="ECO:0000256" key="2">
    <source>
        <dbReference type="SAM" id="Coils"/>
    </source>
</evidence>
<keyword evidence="6" id="KW-0238">DNA-binding</keyword>
<evidence type="ECO:0000313" key="6">
    <source>
        <dbReference type="EMBL" id="GJT50636.1"/>
    </source>
</evidence>
<feature type="region of interest" description="Disordered" evidence="3">
    <location>
        <begin position="408"/>
        <end position="434"/>
    </location>
</feature>
<keyword evidence="7" id="KW-1185">Reference proteome</keyword>
<name>A0ABQ5EIA9_9ASTR</name>
<feature type="compositionally biased region" description="Basic and acidic residues" evidence="3">
    <location>
        <begin position="408"/>
        <end position="418"/>
    </location>
</feature>
<gene>
    <name evidence="6" type="ORF">Tco_0976793</name>
</gene>
<accession>A0ABQ5EIA9</accession>
<reference evidence="6" key="2">
    <citation type="submission" date="2022-01" db="EMBL/GenBank/DDBJ databases">
        <authorList>
            <person name="Yamashiro T."/>
            <person name="Shiraishi A."/>
            <person name="Satake H."/>
            <person name="Nakayama K."/>
        </authorList>
    </citation>
    <scope>NUCLEOTIDE SEQUENCE</scope>
</reference>
<dbReference type="EMBL" id="BQNB010016338">
    <property type="protein sequence ID" value="GJT50636.1"/>
    <property type="molecule type" value="Genomic_DNA"/>
</dbReference>
<protein>
    <submittedName>
        <fullName evidence="6">ARID DNA-binding domain-containing protein</fullName>
    </submittedName>
</protein>
<sequence>MGNMLNKYQQMVSELSNDQGNEGSWIKRKLNNIRLKRLHDINNKIEILESQQENRNKEELKAKRLKKVRCYKCKEKGHFVNNCPVWKEKGKAKIIEEEDKESVVENHKPTIGKLKPREPYTQVYRERIMISGDYLVLGTENRFWDDFWYVNSTISKHMSPSKHLLYKMKECFFVEEHKSNLLYTHGIGGIELTTEDTSYTIPYVSYVPEININVLSMKQLILQGFEVEIIGDKCNITHMFDPINGKKDNKSQSERMEDGRNGQDHIEVNGKMVSLKVHTIEEFIQFMELMNTNKISYKHKEVFTRKFNDTLKWFHNAKAGKDLEGKLPPKISNVEICLFNLYKFVNNCGGYGKISQTSEWMEIARYYGFLIYCDEDLKKIFEDYLLHLQTYYEFAKGGQRDKYTKGLDTFKDQGEGRKPNKYTEGLGTLKDQGKGRKMNKYTERLGTFEDQGEGRKPNKYTEGLGTFEDQGEGRKSNKYTKGLGTFEDQGEGRKPNKYTEGMGTFKDQAEGLVDHFRTSAAGMDIVSKHASNNKALKEIKKEDDDFPIV</sequence>
<comment type="caution">
    <text evidence="6">The sequence shown here is derived from an EMBL/GenBank/DDBJ whole genome shotgun (WGS) entry which is preliminary data.</text>
</comment>
<feature type="region of interest" description="Disordered" evidence="3">
    <location>
        <begin position="449"/>
        <end position="502"/>
    </location>
</feature>